<name>A0A5N6PB47_9ASTR</name>
<evidence type="ECO:0000313" key="2">
    <source>
        <dbReference type="Proteomes" id="UP000326396"/>
    </source>
</evidence>
<comment type="caution">
    <text evidence="1">The sequence shown here is derived from an EMBL/GenBank/DDBJ whole genome shotgun (WGS) entry which is preliminary data.</text>
</comment>
<dbReference type="Proteomes" id="UP000326396">
    <property type="component" value="Linkage Group LG13"/>
</dbReference>
<accession>A0A5N6PB47</accession>
<evidence type="ECO:0000313" key="1">
    <source>
        <dbReference type="EMBL" id="KAD6118988.1"/>
    </source>
</evidence>
<gene>
    <name evidence="1" type="ORF">E3N88_10259</name>
</gene>
<dbReference type="AlphaFoldDB" id="A0A5N6PB47"/>
<reference evidence="1 2" key="1">
    <citation type="submission" date="2019-05" db="EMBL/GenBank/DDBJ databases">
        <title>Mikania micrantha, genome provides insights into the molecular mechanism of rapid growth.</title>
        <authorList>
            <person name="Liu B."/>
        </authorList>
    </citation>
    <scope>NUCLEOTIDE SEQUENCE [LARGE SCALE GENOMIC DNA]</scope>
    <source>
        <strain evidence="1">NLD-2019</strain>
        <tissue evidence="1">Leaf</tissue>
    </source>
</reference>
<dbReference type="EMBL" id="SZYD01000005">
    <property type="protein sequence ID" value="KAD6118988.1"/>
    <property type="molecule type" value="Genomic_DNA"/>
</dbReference>
<proteinExistence type="predicted"/>
<keyword evidence="2" id="KW-1185">Reference proteome</keyword>
<protein>
    <submittedName>
        <fullName evidence="1">Uncharacterized protein</fullName>
    </submittedName>
</protein>
<sequence>MGAILTNTLPLSCDGHGGRHNCQLRSRKLCDRRLRSCRFSQVAPPSGTGGSGCDKYEDGWDGMKRLIIINNNMLSSPVYGGTVAGACSPTYALYISILDWIAKVVVDEVKVVISEDQGKQFSG</sequence>
<organism evidence="1 2">
    <name type="scientific">Mikania micrantha</name>
    <name type="common">bitter vine</name>
    <dbReference type="NCBI Taxonomy" id="192012"/>
    <lineage>
        <taxon>Eukaryota</taxon>
        <taxon>Viridiplantae</taxon>
        <taxon>Streptophyta</taxon>
        <taxon>Embryophyta</taxon>
        <taxon>Tracheophyta</taxon>
        <taxon>Spermatophyta</taxon>
        <taxon>Magnoliopsida</taxon>
        <taxon>eudicotyledons</taxon>
        <taxon>Gunneridae</taxon>
        <taxon>Pentapetalae</taxon>
        <taxon>asterids</taxon>
        <taxon>campanulids</taxon>
        <taxon>Asterales</taxon>
        <taxon>Asteraceae</taxon>
        <taxon>Asteroideae</taxon>
        <taxon>Heliantheae alliance</taxon>
        <taxon>Eupatorieae</taxon>
        <taxon>Mikania</taxon>
    </lineage>
</organism>